<feature type="transmembrane region" description="Helical" evidence="6">
    <location>
        <begin position="491"/>
        <end position="516"/>
    </location>
</feature>
<feature type="transmembrane region" description="Helical" evidence="6">
    <location>
        <begin position="294"/>
        <end position="320"/>
    </location>
</feature>
<organism evidence="7 8">
    <name type="scientific">Cohnella rhizosphaerae</name>
    <dbReference type="NCBI Taxonomy" id="1457232"/>
    <lineage>
        <taxon>Bacteria</taxon>
        <taxon>Bacillati</taxon>
        <taxon>Bacillota</taxon>
        <taxon>Bacilli</taxon>
        <taxon>Bacillales</taxon>
        <taxon>Paenibacillaceae</taxon>
        <taxon>Cohnella</taxon>
    </lineage>
</organism>
<feature type="transmembrane region" description="Helical" evidence="6">
    <location>
        <begin position="154"/>
        <end position="173"/>
    </location>
</feature>
<dbReference type="PANTHER" id="PTHR30250:SF21">
    <property type="entry name" value="LIPID II FLIPPASE MURJ"/>
    <property type="match status" value="1"/>
</dbReference>
<accession>A0A9X4L5Z8</accession>
<protein>
    <submittedName>
        <fullName evidence="7">Polysaccharide biosynthesis protein</fullName>
    </submittedName>
</protein>
<evidence type="ECO:0000256" key="2">
    <source>
        <dbReference type="ARBA" id="ARBA00022475"/>
    </source>
</evidence>
<feature type="transmembrane region" description="Helical" evidence="6">
    <location>
        <begin position="113"/>
        <end position="133"/>
    </location>
</feature>
<keyword evidence="5 6" id="KW-0472">Membrane</keyword>
<dbReference type="InterPro" id="IPR002797">
    <property type="entry name" value="Polysacc_synth"/>
</dbReference>
<dbReference type="PIRSF" id="PIRSF038958">
    <property type="entry name" value="PG_synth_SpoVB"/>
    <property type="match status" value="1"/>
</dbReference>
<evidence type="ECO:0000256" key="5">
    <source>
        <dbReference type="ARBA" id="ARBA00023136"/>
    </source>
</evidence>
<dbReference type="AlphaFoldDB" id="A0A9X4L5Z8"/>
<evidence type="ECO:0000256" key="3">
    <source>
        <dbReference type="ARBA" id="ARBA00022692"/>
    </source>
</evidence>
<dbReference type="Proteomes" id="UP001153404">
    <property type="component" value="Unassembled WGS sequence"/>
</dbReference>
<keyword evidence="2" id="KW-1003">Cell membrane</keyword>
<evidence type="ECO:0000313" key="8">
    <source>
        <dbReference type="Proteomes" id="UP001153404"/>
    </source>
</evidence>
<dbReference type="InterPro" id="IPR024923">
    <property type="entry name" value="PG_synth_SpoVB"/>
</dbReference>
<feature type="transmembrane region" description="Helical" evidence="6">
    <location>
        <begin position="402"/>
        <end position="420"/>
    </location>
</feature>
<keyword evidence="8" id="KW-1185">Reference proteome</keyword>
<dbReference type="EMBL" id="JAPDIA010000009">
    <property type="protein sequence ID" value="MDG0814539.1"/>
    <property type="molecule type" value="Genomic_DNA"/>
</dbReference>
<dbReference type="Pfam" id="PF01943">
    <property type="entry name" value="Polysacc_synt"/>
    <property type="match status" value="1"/>
</dbReference>
<feature type="transmembrane region" description="Helical" evidence="6">
    <location>
        <begin position="242"/>
        <end position="263"/>
    </location>
</feature>
<comment type="subcellular location">
    <subcellularLocation>
        <location evidence="1">Cell membrane</location>
        <topology evidence="1">Multi-pass membrane protein</topology>
    </subcellularLocation>
</comment>
<name>A0A9X4L5Z8_9BACL</name>
<dbReference type="CDD" id="cd13124">
    <property type="entry name" value="MATE_SpoVB_like"/>
    <property type="match status" value="1"/>
</dbReference>
<comment type="caution">
    <text evidence="7">The sequence shown here is derived from an EMBL/GenBank/DDBJ whole genome shotgun (WGS) entry which is preliminary data.</text>
</comment>
<dbReference type="GO" id="GO:0005886">
    <property type="term" value="C:plasma membrane"/>
    <property type="evidence" value="ECO:0007669"/>
    <property type="project" value="UniProtKB-SubCell"/>
</dbReference>
<feature type="transmembrane region" description="Helical" evidence="6">
    <location>
        <begin position="332"/>
        <end position="355"/>
    </location>
</feature>
<feature type="transmembrane region" description="Helical" evidence="6">
    <location>
        <begin position="42"/>
        <end position="60"/>
    </location>
</feature>
<evidence type="ECO:0000256" key="1">
    <source>
        <dbReference type="ARBA" id="ARBA00004651"/>
    </source>
</evidence>
<feature type="transmembrane region" description="Helical" evidence="6">
    <location>
        <begin position="179"/>
        <end position="202"/>
    </location>
</feature>
<keyword evidence="4 6" id="KW-1133">Transmembrane helix</keyword>
<evidence type="ECO:0000256" key="4">
    <source>
        <dbReference type="ARBA" id="ARBA00022989"/>
    </source>
</evidence>
<reference evidence="7" key="1">
    <citation type="submission" date="2022-10" db="EMBL/GenBank/DDBJ databases">
        <title>Comparative genomic analysis of Cohnella hashimotonis sp. nov., isolated from the International Space Station.</title>
        <authorList>
            <person name="Simpson A."/>
            <person name="Venkateswaran K."/>
        </authorList>
    </citation>
    <scope>NUCLEOTIDE SEQUENCE</scope>
    <source>
        <strain evidence="7">DSM 28161</strain>
    </source>
</reference>
<dbReference type="InterPro" id="IPR050833">
    <property type="entry name" value="Poly_Biosynth_Transport"/>
</dbReference>
<feature type="transmembrane region" description="Helical" evidence="6">
    <location>
        <begin position="81"/>
        <end position="107"/>
    </location>
</feature>
<evidence type="ECO:0000256" key="6">
    <source>
        <dbReference type="SAM" id="Phobius"/>
    </source>
</evidence>
<gene>
    <name evidence="7" type="ORF">OMP40_38600</name>
</gene>
<feature type="transmembrane region" description="Helical" evidence="6">
    <location>
        <begin position="426"/>
        <end position="445"/>
    </location>
</feature>
<keyword evidence="3 6" id="KW-0812">Transmembrane</keyword>
<feature type="transmembrane region" description="Helical" evidence="6">
    <location>
        <begin position="457"/>
        <end position="479"/>
    </location>
</feature>
<evidence type="ECO:0000313" key="7">
    <source>
        <dbReference type="EMBL" id="MDG0814539.1"/>
    </source>
</evidence>
<dbReference type="PANTHER" id="PTHR30250">
    <property type="entry name" value="PST FAMILY PREDICTED COLANIC ACID TRANSPORTER"/>
    <property type="match status" value="1"/>
</dbReference>
<proteinExistence type="predicted"/>
<feature type="transmembrane region" description="Helical" evidence="6">
    <location>
        <begin position="367"/>
        <end position="390"/>
    </location>
</feature>
<sequence>MKGTLILTAAALVARVIGIFQRVPLSEVMDEVGLSAFGISNNVYLLLLVFATAGIPSAVSKMVSERIELGRGNEVRRIYRAALRFGAIAGITLTIGLLLLAPVYTWLAGTEHATLAIRAIAPSLLLFPIIAMMRGYFQGRQMMVAGGVSQVVEQIARVVTAIGIVFAMHGWGYGNEKMAAGGALGSVVGSVGAFAIMVYYAVKLRKSDERTGELDQTERKFAAGSRSGGPPVLRSNRDIYRAIFRISIPILVTAMTVQAIYIIDQSLLTRLSEWRFGEAKTLNWLADLTNNAQAIAGIPPVLAIALSQSILPVLSAAFASGDKARVTGQATLALRIGIFSGMPIVLLMTVGAHAINGLLFPNPDASVIVGMLAGGTIFQITMMTSNSILFGLGQQRLAMKHTLVGILVKLVLTLILTPLFGVYGLISATTLCFMFATATNMMSIRKRAGVRALGDRWTGFASTVLLLSAAGGALVYGVLHLAAPLGWKWPYLLATGALGLLICAVYPVLLTALGVLRADDLDSYPARIRRVLRPFLRFARGGRRVNDAR</sequence>